<evidence type="ECO:0000256" key="12">
    <source>
        <dbReference type="ARBA" id="ARBA00023303"/>
    </source>
</evidence>
<dbReference type="Gene3D" id="1.10.287.770">
    <property type="entry name" value="YojJ-like"/>
    <property type="match status" value="1"/>
</dbReference>
<dbReference type="Proteomes" id="UP000887563">
    <property type="component" value="Unplaced"/>
</dbReference>
<evidence type="ECO:0000313" key="16">
    <source>
        <dbReference type="Proteomes" id="UP000887563"/>
    </source>
</evidence>
<comment type="similarity">
    <text evidence="2 13">Belongs to the amiloride-sensitive sodium channel (TC 1.A.6) family.</text>
</comment>
<organism evidence="16 17">
    <name type="scientific">Meloidogyne incognita</name>
    <name type="common">Southern root-knot nematode worm</name>
    <name type="synonym">Oxyuris incognita</name>
    <dbReference type="NCBI Taxonomy" id="6306"/>
    <lineage>
        <taxon>Eukaryota</taxon>
        <taxon>Metazoa</taxon>
        <taxon>Ecdysozoa</taxon>
        <taxon>Nematoda</taxon>
        <taxon>Chromadorea</taxon>
        <taxon>Rhabditida</taxon>
        <taxon>Tylenchina</taxon>
        <taxon>Tylenchomorpha</taxon>
        <taxon>Tylenchoidea</taxon>
        <taxon>Meloidogynidae</taxon>
        <taxon>Meloidogyninae</taxon>
        <taxon>Meloidogyne</taxon>
        <taxon>Meloidogyne incognita group</taxon>
    </lineage>
</organism>
<dbReference type="Pfam" id="PF00858">
    <property type="entry name" value="ASC"/>
    <property type="match status" value="1"/>
</dbReference>
<feature type="compositionally biased region" description="Polar residues" evidence="14">
    <location>
        <begin position="469"/>
        <end position="485"/>
    </location>
</feature>
<accession>A0A914LT26</accession>
<keyword evidence="7" id="KW-0915">Sodium</keyword>
<feature type="transmembrane region" description="Helical" evidence="15">
    <location>
        <begin position="419"/>
        <end position="438"/>
    </location>
</feature>
<reference evidence="17" key="1">
    <citation type="submission" date="2022-11" db="UniProtKB">
        <authorList>
            <consortium name="WormBaseParasite"/>
        </authorList>
    </citation>
    <scope>IDENTIFICATION</scope>
</reference>
<feature type="region of interest" description="Disordered" evidence="14">
    <location>
        <begin position="455"/>
        <end position="500"/>
    </location>
</feature>
<keyword evidence="3 13" id="KW-0813">Transport</keyword>
<dbReference type="PANTHER" id="PTHR11690:SF227">
    <property type="entry name" value="AMILORIDE-SENSITIVE SODIUM CHANNEL"/>
    <property type="match status" value="1"/>
</dbReference>
<proteinExistence type="inferred from homology"/>
<keyword evidence="4 13" id="KW-0894">Sodium channel</keyword>
<keyword evidence="16" id="KW-1185">Reference proteome</keyword>
<evidence type="ECO:0000256" key="9">
    <source>
        <dbReference type="ARBA" id="ARBA00023136"/>
    </source>
</evidence>
<keyword evidence="12 13" id="KW-0407">Ion channel</keyword>
<evidence type="ECO:0000256" key="8">
    <source>
        <dbReference type="ARBA" id="ARBA00023065"/>
    </source>
</evidence>
<evidence type="ECO:0000256" key="14">
    <source>
        <dbReference type="SAM" id="MobiDB-lite"/>
    </source>
</evidence>
<dbReference type="GO" id="GO:0005886">
    <property type="term" value="C:plasma membrane"/>
    <property type="evidence" value="ECO:0007669"/>
    <property type="project" value="TreeGrafter"/>
</dbReference>
<evidence type="ECO:0000256" key="7">
    <source>
        <dbReference type="ARBA" id="ARBA00023053"/>
    </source>
</evidence>
<dbReference type="WBParaSite" id="Minc3s00861g18194">
    <property type="protein sequence ID" value="Minc3s00861g18194"/>
    <property type="gene ID" value="Minc3s00861g18194"/>
</dbReference>
<evidence type="ECO:0000256" key="6">
    <source>
        <dbReference type="ARBA" id="ARBA00022989"/>
    </source>
</evidence>
<evidence type="ECO:0000256" key="10">
    <source>
        <dbReference type="ARBA" id="ARBA00023180"/>
    </source>
</evidence>
<keyword evidence="6 15" id="KW-1133">Transmembrane helix</keyword>
<evidence type="ECO:0000256" key="15">
    <source>
        <dbReference type="SAM" id="Phobius"/>
    </source>
</evidence>
<keyword evidence="10" id="KW-0325">Glycoprotein</keyword>
<dbReference type="PANTHER" id="PTHR11690">
    <property type="entry name" value="AMILORIDE-SENSITIVE SODIUM CHANNEL-RELATED"/>
    <property type="match status" value="1"/>
</dbReference>
<keyword evidence="8 13" id="KW-0406">Ion transport</keyword>
<evidence type="ECO:0000256" key="5">
    <source>
        <dbReference type="ARBA" id="ARBA00022692"/>
    </source>
</evidence>
<evidence type="ECO:0000256" key="11">
    <source>
        <dbReference type="ARBA" id="ARBA00023201"/>
    </source>
</evidence>
<dbReference type="InterPro" id="IPR001873">
    <property type="entry name" value="ENaC"/>
</dbReference>
<dbReference type="GO" id="GO:0015280">
    <property type="term" value="F:ligand-gated sodium channel activity"/>
    <property type="evidence" value="ECO:0007669"/>
    <property type="project" value="TreeGrafter"/>
</dbReference>
<evidence type="ECO:0000313" key="17">
    <source>
        <dbReference type="WBParaSite" id="Minc3s00861g18194"/>
    </source>
</evidence>
<evidence type="ECO:0000256" key="3">
    <source>
        <dbReference type="ARBA" id="ARBA00022448"/>
    </source>
</evidence>
<keyword evidence="9 15" id="KW-0472">Membrane</keyword>
<protein>
    <submittedName>
        <fullName evidence="17">Uncharacterized protein</fullName>
    </submittedName>
</protein>
<evidence type="ECO:0000256" key="2">
    <source>
        <dbReference type="ARBA" id="ARBA00007193"/>
    </source>
</evidence>
<comment type="subcellular location">
    <subcellularLocation>
        <location evidence="1">Membrane</location>
        <topology evidence="1">Multi-pass membrane protein</topology>
    </subcellularLocation>
</comment>
<evidence type="ECO:0000256" key="1">
    <source>
        <dbReference type="ARBA" id="ARBA00004141"/>
    </source>
</evidence>
<evidence type="ECO:0000256" key="13">
    <source>
        <dbReference type="RuleBase" id="RU000679"/>
    </source>
</evidence>
<evidence type="ECO:0000256" key="4">
    <source>
        <dbReference type="ARBA" id="ARBA00022461"/>
    </source>
</evidence>
<name>A0A914LT26_MELIC</name>
<sequence>MYENNTEIDMKMYFNASMTMPNITFCMSKNNAWSHFNQTGLTSQDLYNATEEGLSKMPDSATFLNNDWDYKMVMDAYLKWLNEIAKRKVSFDDFRQKVGWETLRRSQHRFERLDVNKEQKKIKNDVKITWLSTRQLCFQPYFDQNSFVPIVDQEPFFVMNIVYNFGNVDDLDCMSVDVHGRPSDETRYMLGNGRANDGYFNEEPFFVMNIVYNFGNVDDLDCMSVDVHGRPSDETRYMLGNGRANDGYFNELCIGDTFEASIEIRAITTILPDPEAPIEQRCQIYEQKENSPNSELDCLRRCRMELIRKLCNCTAPSLSNFVYDPKELNNYPLCDYGLCEIGNSTESKEVKEWDTKCGGQCAPECTQTRYELTTSHKTALHPQEVQLTLSWGAFEYLRLIQQERWSFTKFLSQIGGATGVWLGLSALSIVQFLTFLLTRAHKKVSKRKQTSVDSVNYNNNNYGNRRTSELSSGTAHEMTNPSNNPLGGGIAKNPFGGKRK</sequence>
<keyword evidence="5 13" id="KW-0812">Transmembrane</keyword>
<dbReference type="AlphaFoldDB" id="A0A914LT26"/>
<keyword evidence="11 13" id="KW-0739">Sodium transport</keyword>